<evidence type="ECO:0000313" key="3">
    <source>
        <dbReference type="Proteomes" id="UP000666240"/>
    </source>
</evidence>
<gene>
    <name evidence="2" type="ORF">J5Y06_05725</name>
</gene>
<feature type="compositionally biased region" description="Acidic residues" evidence="1">
    <location>
        <begin position="55"/>
        <end position="69"/>
    </location>
</feature>
<keyword evidence="3" id="KW-1185">Reference proteome</keyword>
<reference evidence="2" key="1">
    <citation type="submission" date="2021-03" db="EMBL/GenBank/DDBJ databases">
        <title>Genome sequencing and assembly of Tianweitania sediminis.</title>
        <authorList>
            <person name="Chhetri G."/>
        </authorList>
    </citation>
    <scope>NUCLEOTIDE SEQUENCE</scope>
    <source>
        <strain evidence="2">Z8</strain>
    </source>
</reference>
<protein>
    <submittedName>
        <fullName evidence="2">Uncharacterized protein</fullName>
    </submittedName>
</protein>
<evidence type="ECO:0000313" key="2">
    <source>
        <dbReference type="EMBL" id="MBP0438138.1"/>
    </source>
</evidence>
<dbReference type="AlphaFoldDB" id="A0A8J7UHT0"/>
<name>A0A8J7UHT0_9HYPH</name>
<feature type="region of interest" description="Disordered" evidence="1">
    <location>
        <begin position="55"/>
        <end position="92"/>
    </location>
</feature>
<sequence length="92" mass="10248">MPTPSEDAPVTGDVTDTAEDNLLAESDVYDLDSDLGETLIPLEGEIEDEAYDVIGEDDDNPYEESDEALPDDREERALGRDNSKERPRFDEV</sequence>
<feature type="compositionally biased region" description="Basic and acidic residues" evidence="1">
    <location>
        <begin position="70"/>
        <end position="92"/>
    </location>
</feature>
<organism evidence="2 3">
    <name type="scientific">Tianweitania sediminis</name>
    <dbReference type="NCBI Taxonomy" id="1502156"/>
    <lineage>
        <taxon>Bacteria</taxon>
        <taxon>Pseudomonadati</taxon>
        <taxon>Pseudomonadota</taxon>
        <taxon>Alphaproteobacteria</taxon>
        <taxon>Hyphomicrobiales</taxon>
        <taxon>Phyllobacteriaceae</taxon>
        <taxon>Tianweitania</taxon>
    </lineage>
</organism>
<dbReference type="Proteomes" id="UP000666240">
    <property type="component" value="Unassembled WGS sequence"/>
</dbReference>
<dbReference type="EMBL" id="JAGIYY010000001">
    <property type="protein sequence ID" value="MBP0438138.1"/>
    <property type="molecule type" value="Genomic_DNA"/>
</dbReference>
<accession>A0A8J7UHT0</accession>
<comment type="caution">
    <text evidence="2">The sequence shown here is derived from an EMBL/GenBank/DDBJ whole genome shotgun (WGS) entry which is preliminary data.</text>
</comment>
<proteinExistence type="predicted"/>
<evidence type="ECO:0000256" key="1">
    <source>
        <dbReference type="SAM" id="MobiDB-lite"/>
    </source>
</evidence>